<feature type="compositionally biased region" description="Basic residues" evidence="1">
    <location>
        <begin position="463"/>
        <end position="472"/>
    </location>
</feature>
<dbReference type="Pfam" id="PF10446">
    <property type="entry name" value="DUF2457"/>
    <property type="match status" value="1"/>
</dbReference>
<evidence type="ECO:0000256" key="1">
    <source>
        <dbReference type="SAM" id="MobiDB-lite"/>
    </source>
</evidence>
<feature type="region of interest" description="Disordered" evidence="1">
    <location>
        <begin position="563"/>
        <end position="676"/>
    </location>
</feature>
<feature type="compositionally biased region" description="Basic and acidic residues" evidence="1">
    <location>
        <begin position="183"/>
        <end position="195"/>
    </location>
</feature>
<gene>
    <name evidence="2" type="ORF">TT172_LOCUS4860</name>
</gene>
<evidence type="ECO:0000313" key="2">
    <source>
        <dbReference type="EMBL" id="SPQ22441.1"/>
    </source>
</evidence>
<dbReference type="EMBL" id="OUUZ01000009">
    <property type="protein sequence ID" value="SPQ22441.1"/>
    <property type="molecule type" value="Genomic_DNA"/>
</dbReference>
<feature type="compositionally biased region" description="Basic and acidic residues" evidence="1">
    <location>
        <begin position="274"/>
        <end position="289"/>
    </location>
</feature>
<feature type="compositionally biased region" description="Acidic residues" evidence="1">
    <location>
        <begin position="28"/>
        <end position="39"/>
    </location>
</feature>
<feature type="compositionally biased region" description="Polar residues" evidence="1">
    <location>
        <begin position="11"/>
        <end position="25"/>
    </location>
</feature>
<reference evidence="2 3" key="1">
    <citation type="submission" date="2018-04" db="EMBL/GenBank/DDBJ databases">
        <authorList>
            <person name="Huttner S."/>
            <person name="Dainat J."/>
        </authorList>
    </citation>
    <scope>NUCLEOTIDE SEQUENCE [LARGE SCALE GENOMIC DNA]</scope>
</reference>
<accession>A0A3S4C685</accession>
<feature type="compositionally biased region" description="Polar residues" evidence="1">
    <location>
        <begin position="97"/>
        <end position="125"/>
    </location>
</feature>
<organism evidence="2 3">
    <name type="scientific">Thermothielavioides terrestris</name>
    <dbReference type="NCBI Taxonomy" id="2587410"/>
    <lineage>
        <taxon>Eukaryota</taxon>
        <taxon>Fungi</taxon>
        <taxon>Dikarya</taxon>
        <taxon>Ascomycota</taxon>
        <taxon>Pezizomycotina</taxon>
        <taxon>Sordariomycetes</taxon>
        <taxon>Sordariomycetidae</taxon>
        <taxon>Sordariales</taxon>
        <taxon>Chaetomiaceae</taxon>
        <taxon>Thermothielavioides</taxon>
    </lineage>
</organism>
<feature type="region of interest" description="Disordered" evidence="1">
    <location>
        <begin position="1"/>
        <end position="153"/>
    </location>
</feature>
<feature type="compositionally biased region" description="Basic and acidic residues" evidence="1">
    <location>
        <begin position="297"/>
        <end position="328"/>
    </location>
</feature>
<dbReference type="InterPro" id="IPR018853">
    <property type="entry name" value="DUF2457"/>
</dbReference>
<proteinExistence type="predicted"/>
<feature type="region of interest" description="Disordered" evidence="1">
    <location>
        <begin position="513"/>
        <end position="540"/>
    </location>
</feature>
<dbReference type="Proteomes" id="UP000289323">
    <property type="component" value="Unassembled WGS sequence"/>
</dbReference>
<feature type="compositionally biased region" description="Basic and acidic residues" evidence="1">
    <location>
        <begin position="1"/>
        <end position="10"/>
    </location>
</feature>
<evidence type="ECO:0000313" key="3">
    <source>
        <dbReference type="Proteomes" id="UP000289323"/>
    </source>
</evidence>
<sequence length="746" mass="82745">MENHIPRDHATSNVLAWTATHSANVEPSVEEDAGADGDEPPDHLAPLAPHSAQFKRTPVRRGSEQHESLLTKALQSHSDEDANEWGSLRQPRRRRSVTSNTSCASTADLTCGTGITTPARTSSPSPRLPDSSFAPLAPARSGDAQQRKDPAVRALEKKRCISFACAARPKPDEGAAMPPPSRPARDEAKAAEAPKKTCIKFACPQPPRAADVQPREERPATPVPIATPSTPKGSSNLENPRSSSTVRAFRSPTLRKTPGSPVATRNNKKWLTADSRDLESESARFHEFASDEPQEDDWIRRDDSSMKPKLTIDDTLTKENAIRKLGKEAEEEAELEEEIDEEQDEEVDEADLIDDEDAGDDFQEEDAEDGDEDDVDVDDEEPEEGLDDDAETEHAWDDEASDGYKTDNETGFAESDDEDDDLVLWTTRIGRFHTLSGAVAMSRRLSLVEHSDSSTSSHGKTDRSRKKKHSKARAVPFRPNTPELPDSTDFVCGTLDEDKPLEEAYISCVEARKRVRHQPTPQDIDPSFPTSEPEDEAEELYRKGYGDSEDYVWLHGELEDIHHERDRKGRKKGAGPSPKRCRSPAPKRRPSPAPKARARSPRKLLDQRSPRRRSPAPQHTTFKSPVISPAREGEGIAFKSPAFGPGLTHTKSLPRAPGMFPHLKGRRARAGTTTRQTHVRGAIDIVMGLEQKRQRRKEKFYQKYCARKDKAQTKRPPPGQGAERMRELGLFMAGKAGGHGHYVLSV</sequence>
<name>A0A3S4C685_9PEZI</name>
<feature type="compositionally biased region" description="Basic and acidic residues" evidence="1">
    <location>
        <begin position="392"/>
        <end position="408"/>
    </location>
</feature>
<feature type="compositionally biased region" description="Acidic residues" evidence="1">
    <location>
        <begin position="329"/>
        <end position="391"/>
    </location>
</feature>
<feature type="region of interest" description="Disordered" evidence="1">
    <location>
        <begin position="447"/>
        <end position="491"/>
    </location>
</feature>
<feature type="region of interest" description="Disordered" evidence="1">
    <location>
        <begin position="166"/>
        <end position="420"/>
    </location>
</feature>
<dbReference type="AlphaFoldDB" id="A0A3S4C685"/>
<feature type="compositionally biased region" description="Basic residues" evidence="1">
    <location>
        <begin position="568"/>
        <end position="602"/>
    </location>
</feature>
<protein>
    <submittedName>
        <fullName evidence="2">21d094d2-66f6-4ef4-9831-f1cdd96a6985</fullName>
    </submittedName>
</protein>
<feature type="compositionally biased region" description="Polar residues" evidence="1">
    <location>
        <begin position="227"/>
        <end position="246"/>
    </location>
</feature>